<keyword evidence="1" id="KW-0694">RNA-binding</keyword>
<dbReference type="RefSeq" id="WP_073028319.1">
    <property type="nucleotide sequence ID" value="NZ_FQXJ01000004.1"/>
</dbReference>
<dbReference type="STRING" id="1121420.SAMN02746098_00993"/>
<evidence type="ECO:0000313" key="3">
    <source>
        <dbReference type="EMBL" id="SHH63708.1"/>
    </source>
</evidence>
<dbReference type="EMBL" id="FQXJ01000004">
    <property type="protein sequence ID" value="SHH63708.1"/>
    <property type="molecule type" value="Genomic_DNA"/>
</dbReference>
<dbReference type="GO" id="GO:0003723">
    <property type="term" value="F:RNA binding"/>
    <property type="evidence" value="ECO:0007669"/>
    <property type="project" value="UniProtKB-KW"/>
</dbReference>
<reference evidence="4" key="1">
    <citation type="submission" date="2016-11" db="EMBL/GenBank/DDBJ databases">
        <authorList>
            <person name="Varghese N."/>
            <person name="Submissions S."/>
        </authorList>
    </citation>
    <scope>NUCLEOTIDE SEQUENCE [LARGE SCALE GENOMIC DNA]</scope>
    <source>
        <strain evidence="4">DSM 15449</strain>
    </source>
</reference>
<keyword evidence="4" id="KW-1185">Reference proteome</keyword>
<dbReference type="InterPro" id="IPR002942">
    <property type="entry name" value="S4_RNA-bd"/>
</dbReference>
<dbReference type="Proteomes" id="UP000183954">
    <property type="component" value="Unassembled WGS sequence"/>
</dbReference>
<dbReference type="Gene3D" id="3.10.290.10">
    <property type="entry name" value="RNA-binding S4 domain"/>
    <property type="match status" value="1"/>
</dbReference>
<dbReference type="SUPFAM" id="SSF55174">
    <property type="entry name" value="Alpha-L RNA-binding motif"/>
    <property type="match status" value="1"/>
</dbReference>
<dbReference type="PROSITE" id="PS50889">
    <property type="entry name" value="S4"/>
    <property type="match status" value="1"/>
</dbReference>
<proteinExistence type="predicted"/>
<sequence length="265" mass="30280">MKHSIDRSVLKYWDDKEARLEAAHLLDQVNGVLNEEVRQVTPFLSFAMREWAESILRKEHLEFLAEGGFSEAERVRILMGSKGETLDFKDADIALLWVRSTDARAQLEHRQILGSLMGLGFRRDVFGDIRPGQSGFYVAGTREIVPYLLNHWTHAGREKIEVSLINGKPDVLPELGEERRITVNSSRLDAVIANAFKVSRGMAQEWISHGKVRKAGLVVFKAEAEVQTDDIVSCRGYGRIKLLESSQTRKERIAWQILIFRSRRH</sequence>
<evidence type="ECO:0000259" key="2">
    <source>
        <dbReference type="SMART" id="SM00363"/>
    </source>
</evidence>
<protein>
    <submittedName>
        <fullName evidence="3">RNA-binding protein YlmH, contains S4-like domain</fullName>
    </submittedName>
</protein>
<accession>A0A1M5ULI3</accession>
<evidence type="ECO:0000256" key="1">
    <source>
        <dbReference type="PROSITE-ProRule" id="PRU00182"/>
    </source>
</evidence>
<dbReference type="SMART" id="SM00363">
    <property type="entry name" value="S4"/>
    <property type="match status" value="1"/>
</dbReference>
<gene>
    <name evidence="3" type="ORF">SAMN02746098_00993</name>
</gene>
<dbReference type="InterPro" id="IPR036986">
    <property type="entry name" value="S4_RNA-bd_sf"/>
</dbReference>
<organism evidence="3 4">
    <name type="scientific">Desulfosporosinus lacus DSM 15449</name>
    <dbReference type="NCBI Taxonomy" id="1121420"/>
    <lineage>
        <taxon>Bacteria</taxon>
        <taxon>Bacillati</taxon>
        <taxon>Bacillota</taxon>
        <taxon>Clostridia</taxon>
        <taxon>Eubacteriales</taxon>
        <taxon>Desulfitobacteriaceae</taxon>
        <taxon>Desulfosporosinus</taxon>
    </lineage>
</organism>
<dbReference type="Pfam" id="PF17774">
    <property type="entry name" value="YlmH_RBD"/>
    <property type="match status" value="1"/>
</dbReference>
<dbReference type="OrthoDB" id="9812787at2"/>
<dbReference type="Gene3D" id="3.30.1370.160">
    <property type="match status" value="1"/>
</dbReference>
<evidence type="ECO:0000313" key="4">
    <source>
        <dbReference type="Proteomes" id="UP000183954"/>
    </source>
</evidence>
<dbReference type="InterPro" id="IPR012677">
    <property type="entry name" value="Nucleotide-bd_a/b_plait_sf"/>
</dbReference>
<dbReference type="AlphaFoldDB" id="A0A1M5ULI3"/>
<dbReference type="Gene3D" id="3.30.70.330">
    <property type="match status" value="1"/>
</dbReference>
<feature type="domain" description="RNA-binding S4" evidence="2">
    <location>
        <begin position="186"/>
        <end position="248"/>
    </location>
</feature>
<dbReference type="Pfam" id="PF01479">
    <property type="entry name" value="S4"/>
    <property type="match status" value="1"/>
</dbReference>
<name>A0A1M5ULI3_9FIRM</name>
<dbReference type="CDD" id="cd00165">
    <property type="entry name" value="S4"/>
    <property type="match status" value="1"/>
</dbReference>
<dbReference type="InterPro" id="IPR040591">
    <property type="entry name" value="RqcP2_RBD"/>
</dbReference>